<dbReference type="InterPro" id="IPR050161">
    <property type="entry name" value="Siro_Cobalamin_biosynth"/>
</dbReference>
<dbReference type="Pfam" id="PF00590">
    <property type="entry name" value="TP_methylase"/>
    <property type="match status" value="1"/>
</dbReference>
<comment type="pathway">
    <text evidence="12">Porphyrin-containing compound metabolism; siroheme biosynthesis; precorrin-2 from uroporphyrinogen III: step 1/1.</text>
</comment>
<evidence type="ECO:0000256" key="12">
    <source>
        <dbReference type="ARBA" id="ARBA00025705"/>
    </source>
</evidence>
<feature type="active site" description="Proton acceptor" evidence="14">
    <location>
        <position position="249"/>
    </location>
</feature>
<dbReference type="Proteomes" id="UP000698242">
    <property type="component" value="Unassembled WGS sequence"/>
</dbReference>
<dbReference type="InterPro" id="IPR006367">
    <property type="entry name" value="Sirohaem_synthase_N"/>
</dbReference>
<evidence type="ECO:0000256" key="8">
    <source>
        <dbReference type="ARBA" id="ARBA00023027"/>
    </source>
</evidence>
<dbReference type="GO" id="GO:0051266">
    <property type="term" value="F:sirohydrochlorin ferrochelatase activity"/>
    <property type="evidence" value="ECO:0007669"/>
    <property type="project" value="InterPro"/>
</dbReference>
<dbReference type="OrthoDB" id="9815856at2"/>
<name>A0A921TBT1_9RHOB</name>
<feature type="domain" description="Sirohaem synthase dimerisation" evidence="16">
    <location>
        <begin position="151"/>
        <end position="206"/>
    </location>
</feature>
<proteinExistence type="inferred from homology"/>
<dbReference type="GO" id="GO:0032259">
    <property type="term" value="P:methylation"/>
    <property type="evidence" value="ECO:0007669"/>
    <property type="project" value="UniProtKB-KW"/>
</dbReference>
<dbReference type="InterPro" id="IPR036291">
    <property type="entry name" value="NAD(P)-bd_dom_sf"/>
</dbReference>
<gene>
    <name evidence="17" type="ORF">PMES_02864</name>
</gene>
<comment type="caution">
    <text evidence="17">The sequence shown here is derived from an EMBL/GenBank/DDBJ whole genome shotgun (WGS) entry which is preliminary data.</text>
</comment>
<dbReference type="PROSITE" id="PS00839">
    <property type="entry name" value="SUMT_1"/>
    <property type="match status" value="1"/>
</dbReference>
<evidence type="ECO:0000256" key="14">
    <source>
        <dbReference type="PIRSR" id="PIRSR036426-1"/>
    </source>
</evidence>
<dbReference type="CDD" id="cd11642">
    <property type="entry name" value="SUMT"/>
    <property type="match status" value="1"/>
</dbReference>
<comment type="catalytic activity">
    <reaction evidence="13">
        <text>precorrin-2 + NAD(+) = sirohydrochlorin + NADH + 2 H(+)</text>
        <dbReference type="Rhea" id="RHEA:15613"/>
        <dbReference type="ChEBI" id="CHEBI:15378"/>
        <dbReference type="ChEBI" id="CHEBI:57540"/>
        <dbReference type="ChEBI" id="CHEBI:57945"/>
        <dbReference type="ChEBI" id="CHEBI:58351"/>
        <dbReference type="ChEBI" id="CHEBI:58827"/>
        <dbReference type="EC" id="1.3.1.76"/>
    </reaction>
</comment>
<dbReference type="NCBIfam" id="TIGR01469">
    <property type="entry name" value="cobA_cysG_Cterm"/>
    <property type="match status" value="1"/>
</dbReference>
<dbReference type="SUPFAM" id="SSF75615">
    <property type="entry name" value="Siroheme synthase middle domains-like"/>
    <property type="match status" value="1"/>
</dbReference>
<keyword evidence="7" id="KW-0560">Oxidoreductase</keyword>
<evidence type="ECO:0000256" key="13">
    <source>
        <dbReference type="ARBA" id="ARBA00047561"/>
    </source>
</evidence>
<dbReference type="GO" id="GO:0009236">
    <property type="term" value="P:cobalamin biosynthetic process"/>
    <property type="evidence" value="ECO:0007669"/>
    <property type="project" value="UniProtKB-KW"/>
</dbReference>
<dbReference type="InterPro" id="IPR012409">
    <property type="entry name" value="Sirohaem_synth"/>
</dbReference>
<evidence type="ECO:0000259" key="16">
    <source>
        <dbReference type="Pfam" id="PF10414"/>
    </source>
</evidence>
<dbReference type="SUPFAM" id="SSF51735">
    <property type="entry name" value="NAD(P)-binding Rossmann-fold domains"/>
    <property type="match status" value="1"/>
</dbReference>
<reference evidence="17" key="1">
    <citation type="submission" date="2013-03" db="EMBL/GenBank/DDBJ databases">
        <title>Genome Sequence of the Profundibacterium mesophilum strain KAUST100406-0324T from Red Sea, a novel genus in the family Rhodobacteraceae.</title>
        <authorList>
            <person name="Essack M."/>
            <person name="Alam I."/>
            <person name="Lafi F."/>
            <person name="Alawi W."/>
            <person name="Kamanu F."/>
            <person name="Al-Suwailem A."/>
            <person name="Lee O.O."/>
            <person name="Xu Y."/>
            <person name="Bajic V."/>
            <person name="Qian P.-Y."/>
            <person name="Archer J."/>
        </authorList>
    </citation>
    <scope>NUCLEOTIDE SEQUENCE</scope>
    <source>
        <strain evidence="17">KAUST100406-0324</strain>
    </source>
</reference>
<dbReference type="GO" id="GO:0043115">
    <property type="term" value="F:precorrin-2 dehydrogenase activity"/>
    <property type="evidence" value="ECO:0007669"/>
    <property type="project" value="UniProtKB-EC"/>
</dbReference>
<dbReference type="Gene3D" id="3.30.160.110">
    <property type="entry name" value="Siroheme synthase, domain 2"/>
    <property type="match status" value="1"/>
</dbReference>
<dbReference type="SUPFAM" id="SSF53790">
    <property type="entry name" value="Tetrapyrrole methylase"/>
    <property type="match status" value="1"/>
</dbReference>
<dbReference type="PANTHER" id="PTHR45790">
    <property type="entry name" value="SIROHEME SYNTHASE-RELATED"/>
    <property type="match status" value="1"/>
</dbReference>
<keyword evidence="6" id="KW-0949">S-adenosyl-L-methionine</keyword>
<keyword evidence="4 17" id="KW-0489">Methyltransferase</keyword>
<dbReference type="AlphaFoldDB" id="A0A921TBT1"/>
<evidence type="ECO:0000256" key="10">
    <source>
        <dbReference type="ARBA" id="ARBA00023244"/>
    </source>
</evidence>
<dbReference type="GO" id="GO:0051287">
    <property type="term" value="F:NAD binding"/>
    <property type="evidence" value="ECO:0007669"/>
    <property type="project" value="InterPro"/>
</dbReference>
<dbReference type="InterPro" id="IPR000878">
    <property type="entry name" value="4pyrrol_Mease"/>
</dbReference>
<comment type="similarity">
    <text evidence="2">Belongs to the precorrin methyltransferase family.</text>
</comment>
<keyword evidence="3" id="KW-0169">Cobalamin biosynthesis</keyword>
<dbReference type="EC" id="2.1.1.107" evidence="17"/>
<dbReference type="RefSeq" id="WP_159966378.1">
    <property type="nucleotide sequence ID" value="NZ_APKE01000035.1"/>
</dbReference>
<dbReference type="NCBIfam" id="NF004790">
    <property type="entry name" value="PRK06136.1"/>
    <property type="match status" value="1"/>
</dbReference>
<evidence type="ECO:0000256" key="7">
    <source>
        <dbReference type="ARBA" id="ARBA00023002"/>
    </source>
</evidence>
<sequence>MKHFPVFLSVEGRRIVLSGGGEAALAKLRLLLKTEAHLSVFAADPAPQIEAWARDGKLRLERRAMGPGDALCAVLAYAANEDAAEDARVAAIAHAEGALVNIVDNLQDSQFITPAIVDRDPVTVAIGTEGAAPVLARAIKGDIEERLSPVLGPLARIGKAFRARAEALPFGRARRDFWAEYYGGKGAQAFAESGSEGARGILDRLLDAHLARRAAPGRVAFVGAGPGDPELLTLKARKALDAADVVIHDRLVSGEILELARREAILLDAGKEGFGASMAQGDINDLMVAHARRGAHVVRLKSGDPSVFGRLDEEIAACEAAGLDWTVVPGITAASAAVAAIGQSLTQRGRNSAVRLLTGHDTRGFADHDWAALARRGEVAAIYMGKRSARFVQGRLLMHGADPATPVSIVENASRPDQRVIDTCLSRLEPTLTEAGLTGPALTLYGLAPRAARAAAHDIDLKEAAL</sequence>
<keyword evidence="10" id="KW-0627">Porphyrin biosynthesis</keyword>
<dbReference type="InterPro" id="IPR035996">
    <property type="entry name" value="4pyrrol_Methylase_sf"/>
</dbReference>
<accession>A0A921TBT1</accession>
<keyword evidence="18" id="KW-1185">Reference proteome</keyword>
<dbReference type="PIRSF" id="PIRSF036426">
    <property type="entry name" value="Sirohaem_synth"/>
    <property type="match status" value="1"/>
</dbReference>
<dbReference type="InterPro" id="IPR019478">
    <property type="entry name" value="Sirohaem_synthase_dimer_dom"/>
</dbReference>
<keyword evidence="11" id="KW-0511">Multifunctional enzyme</keyword>
<keyword evidence="9" id="KW-0456">Lyase</keyword>
<dbReference type="NCBIfam" id="TIGR01470">
    <property type="entry name" value="cysG_Nterm"/>
    <property type="match status" value="1"/>
</dbReference>
<evidence type="ECO:0000256" key="4">
    <source>
        <dbReference type="ARBA" id="ARBA00022603"/>
    </source>
</evidence>
<dbReference type="InterPro" id="IPR014776">
    <property type="entry name" value="4pyrrole_Mease_sub2"/>
</dbReference>
<dbReference type="Pfam" id="PF13241">
    <property type="entry name" value="NAD_binding_7"/>
    <property type="match status" value="1"/>
</dbReference>
<evidence type="ECO:0000256" key="1">
    <source>
        <dbReference type="ARBA" id="ARBA00005010"/>
    </source>
</evidence>
<dbReference type="Gene3D" id="3.40.50.720">
    <property type="entry name" value="NAD(P)-binding Rossmann-like Domain"/>
    <property type="match status" value="1"/>
</dbReference>
<dbReference type="InterPro" id="IPR037115">
    <property type="entry name" value="Sirohaem_synt_dimer_dom_sf"/>
</dbReference>
<dbReference type="Gene3D" id="3.40.1010.10">
    <property type="entry name" value="Cobalt-precorrin-4 Transmethylase, Domain 1"/>
    <property type="match status" value="1"/>
</dbReference>
<dbReference type="GO" id="GO:0019354">
    <property type="term" value="P:siroheme biosynthetic process"/>
    <property type="evidence" value="ECO:0007669"/>
    <property type="project" value="InterPro"/>
</dbReference>
<feature type="domain" description="Tetrapyrrole methylase" evidence="15">
    <location>
        <begin position="219"/>
        <end position="428"/>
    </location>
</feature>
<evidence type="ECO:0000313" key="17">
    <source>
        <dbReference type="EMBL" id="KAF0674788.1"/>
    </source>
</evidence>
<dbReference type="Gene3D" id="1.10.8.210">
    <property type="entry name" value="Sirohaem synthase, dimerisation domain"/>
    <property type="match status" value="1"/>
</dbReference>
<keyword evidence="8" id="KW-0520">NAD</keyword>
<keyword evidence="5 17" id="KW-0808">Transferase</keyword>
<dbReference type="PANTHER" id="PTHR45790:SF3">
    <property type="entry name" value="S-ADENOSYL-L-METHIONINE-DEPENDENT UROPORPHYRINOGEN III METHYLTRANSFERASE, CHLOROPLASTIC"/>
    <property type="match status" value="1"/>
</dbReference>
<organism evidence="17 18">
    <name type="scientific">Profundibacterium mesophilum KAUST100406-0324</name>
    <dbReference type="NCBI Taxonomy" id="1037889"/>
    <lineage>
        <taxon>Bacteria</taxon>
        <taxon>Pseudomonadati</taxon>
        <taxon>Pseudomonadota</taxon>
        <taxon>Alphaproteobacteria</taxon>
        <taxon>Rhodobacterales</taxon>
        <taxon>Roseobacteraceae</taxon>
        <taxon>Profundibacterium</taxon>
    </lineage>
</organism>
<dbReference type="Gene3D" id="3.30.950.10">
    <property type="entry name" value="Methyltransferase, Cobalt-precorrin-4 Transmethylase, Domain 2"/>
    <property type="match status" value="1"/>
</dbReference>
<dbReference type="Pfam" id="PF10414">
    <property type="entry name" value="CysG_dimeriser"/>
    <property type="match status" value="1"/>
</dbReference>
<dbReference type="EMBL" id="APKE01000035">
    <property type="protein sequence ID" value="KAF0674788.1"/>
    <property type="molecule type" value="Genomic_DNA"/>
</dbReference>
<evidence type="ECO:0000256" key="11">
    <source>
        <dbReference type="ARBA" id="ARBA00023268"/>
    </source>
</evidence>
<dbReference type="FunFam" id="3.40.1010.10:FF:000001">
    <property type="entry name" value="Siroheme synthase"/>
    <property type="match status" value="1"/>
</dbReference>
<evidence type="ECO:0000256" key="6">
    <source>
        <dbReference type="ARBA" id="ARBA00022691"/>
    </source>
</evidence>
<evidence type="ECO:0000256" key="9">
    <source>
        <dbReference type="ARBA" id="ARBA00023239"/>
    </source>
</evidence>
<feature type="active site" description="Proton donor" evidence="14">
    <location>
        <position position="271"/>
    </location>
</feature>
<evidence type="ECO:0000256" key="2">
    <source>
        <dbReference type="ARBA" id="ARBA00005879"/>
    </source>
</evidence>
<evidence type="ECO:0000313" key="18">
    <source>
        <dbReference type="Proteomes" id="UP000698242"/>
    </source>
</evidence>
<evidence type="ECO:0000256" key="5">
    <source>
        <dbReference type="ARBA" id="ARBA00022679"/>
    </source>
</evidence>
<dbReference type="InterPro" id="IPR006366">
    <property type="entry name" value="CobA/CysG_C"/>
</dbReference>
<evidence type="ECO:0000256" key="3">
    <source>
        <dbReference type="ARBA" id="ARBA00022573"/>
    </source>
</evidence>
<comment type="pathway">
    <text evidence="1">Porphyrin-containing compound metabolism; siroheme biosynthesis; sirohydrochlorin from precorrin-2: step 1/1.</text>
</comment>
<evidence type="ECO:0000259" key="15">
    <source>
        <dbReference type="Pfam" id="PF00590"/>
    </source>
</evidence>
<protein>
    <submittedName>
        <fullName evidence="17">Siroheme synthase</fullName>
        <ecNumber evidence="17">2.1.1.107</ecNumber>
    </submittedName>
</protein>
<dbReference type="NCBIfam" id="NF007922">
    <property type="entry name" value="PRK10637.1"/>
    <property type="match status" value="1"/>
</dbReference>
<dbReference type="InterPro" id="IPR014777">
    <property type="entry name" value="4pyrrole_Mease_sub1"/>
</dbReference>
<dbReference type="InterPro" id="IPR003043">
    <property type="entry name" value="Uropor_MeTrfase_CS"/>
</dbReference>
<dbReference type="GO" id="GO:0004851">
    <property type="term" value="F:uroporphyrin-III C-methyltransferase activity"/>
    <property type="evidence" value="ECO:0007669"/>
    <property type="project" value="UniProtKB-EC"/>
</dbReference>